<keyword evidence="6" id="KW-0812">Transmembrane</keyword>
<dbReference type="Pfam" id="PF10502">
    <property type="entry name" value="Peptidase_S26"/>
    <property type="match status" value="1"/>
</dbReference>
<dbReference type="SUPFAM" id="SSF51306">
    <property type="entry name" value="LexA/Signal peptidase"/>
    <property type="match status" value="2"/>
</dbReference>
<evidence type="ECO:0000256" key="3">
    <source>
        <dbReference type="ARBA" id="ARBA00022670"/>
    </source>
</evidence>
<dbReference type="InterPro" id="IPR036286">
    <property type="entry name" value="LexA/Signal_pep-like_sf"/>
</dbReference>
<proteinExistence type="inferred from homology"/>
<dbReference type="GO" id="GO:0004252">
    <property type="term" value="F:serine-type endopeptidase activity"/>
    <property type="evidence" value="ECO:0007669"/>
    <property type="project" value="InterPro"/>
</dbReference>
<dbReference type="GO" id="GO:0006465">
    <property type="term" value="P:signal peptide processing"/>
    <property type="evidence" value="ECO:0007669"/>
    <property type="project" value="InterPro"/>
</dbReference>
<comment type="similarity">
    <text evidence="1">Belongs to the peptidase S26 family.</text>
</comment>
<protein>
    <recommendedName>
        <fullName evidence="2">Signal peptidase I</fullName>
    </recommendedName>
    <alternativeName>
        <fullName evidence="5">Leader peptidase I</fullName>
    </alternativeName>
</protein>
<evidence type="ECO:0000256" key="4">
    <source>
        <dbReference type="ARBA" id="ARBA00022801"/>
    </source>
</evidence>
<dbReference type="InterPro" id="IPR019756">
    <property type="entry name" value="Pept_S26A_signal_pept_1_Ser-AS"/>
</dbReference>
<keyword evidence="6" id="KW-1133">Transmembrane helix</keyword>
<keyword evidence="4" id="KW-0378">Hydrolase</keyword>
<evidence type="ECO:0000256" key="5">
    <source>
        <dbReference type="ARBA" id="ARBA00029906"/>
    </source>
</evidence>
<name>A0A4R2T2U1_9PAST</name>
<evidence type="ECO:0000256" key="1">
    <source>
        <dbReference type="ARBA" id="ARBA00009370"/>
    </source>
</evidence>
<evidence type="ECO:0000256" key="6">
    <source>
        <dbReference type="SAM" id="Phobius"/>
    </source>
</evidence>
<keyword evidence="9" id="KW-1185">Reference proteome</keyword>
<sequence>MRLKRLTKTLFKIIVMLAILRGLVSYFVYFVPSASMMPTLTINDFIFANYQSGEWVVPKGYYFVMGDSRDYSNDSRFQGFVEQKDLVAKVDKVLFNPMRMDERFFIRIQ</sequence>
<gene>
    <name evidence="8" type="ORF">EDC44_13114</name>
</gene>
<dbReference type="GO" id="GO:0016020">
    <property type="term" value="C:membrane"/>
    <property type="evidence" value="ECO:0007669"/>
    <property type="project" value="InterPro"/>
</dbReference>
<evidence type="ECO:0000313" key="8">
    <source>
        <dbReference type="EMBL" id="TCP91308.1"/>
    </source>
</evidence>
<evidence type="ECO:0000259" key="7">
    <source>
        <dbReference type="Pfam" id="PF10502"/>
    </source>
</evidence>
<dbReference type="InterPro" id="IPR000223">
    <property type="entry name" value="Pept_S26A_signal_pept_1"/>
</dbReference>
<dbReference type="PANTHER" id="PTHR43390:SF1">
    <property type="entry name" value="CHLOROPLAST PROCESSING PEPTIDASE"/>
    <property type="match status" value="1"/>
</dbReference>
<keyword evidence="3" id="KW-0645">Protease</keyword>
<dbReference type="AlphaFoldDB" id="A0A4R2T2U1"/>
<reference evidence="8 9" key="1">
    <citation type="submission" date="2019-03" db="EMBL/GenBank/DDBJ databases">
        <title>Genomic Encyclopedia of Type Strains, Phase IV (KMG-IV): sequencing the most valuable type-strain genomes for metagenomic binning, comparative biology and taxonomic classification.</title>
        <authorList>
            <person name="Goeker M."/>
        </authorList>
    </citation>
    <scope>NUCLEOTIDE SEQUENCE [LARGE SCALE GENOMIC DNA]</scope>
    <source>
        <strain evidence="8 9">DSM 28404</strain>
    </source>
</reference>
<organism evidence="8 9">
    <name type="scientific">Cricetibacter osteomyelitidis</name>
    <dbReference type="NCBI Taxonomy" id="1521931"/>
    <lineage>
        <taxon>Bacteria</taxon>
        <taxon>Pseudomonadati</taxon>
        <taxon>Pseudomonadota</taxon>
        <taxon>Gammaproteobacteria</taxon>
        <taxon>Pasteurellales</taxon>
        <taxon>Pasteurellaceae</taxon>
        <taxon>Cricetibacter</taxon>
    </lineage>
</organism>
<evidence type="ECO:0000313" key="9">
    <source>
        <dbReference type="Proteomes" id="UP000295763"/>
    </source>
</evidence>
<dbReference type="InterPro" id="IPR019533">
    <property type="entry name" value="Peptidase_S26"/>
</dbReference>
<dbReference type="Gene3D" id="2.10.109.10">
    <property type="entry name" value="Umud Fragment, subunit A"/>
    <property type="match status" value="1"/>
</dbReference>
<feature type="transmembrane region" description="Helical" evidence="6">
    <location>
        <begin position="9"/>
        <end position="31"/>
    </location>
</feature>
<dbReference type="EMBL" id="SLYB01000031">
    <property type="protein sequence ID" value="TCP91308.1"/>
    <property type="molecule type" value="Genomic_DNA"/>
</dbReference>
<evidence type="ECO:0000256" key="2">
    <source>
        <dbReference type="ARBA" id="ARBA00019232"/>
    </source>
</evidence>
<accession>A0A4R2T2U1</accession>
<dbReference type="Proteomes" id="UP000295763">
    <property type="component" value="Unassembled WGS sequence"/>
</dbReference>
<dbReference type="PANTHER" id="PTHR43390">
    <property type="entry name" value="SIGNAL PEPTIDASE I"/>
    <property type="match status" value="1"/>
</dbReference>
<dbReference type="PROSITE" id="PS00501">
    <property type="entry name" value="SPASE_I_1"/>
    <property type="match status" value="1"/>
</dbReference>
<keyword evidence="6" id="KW-0472">Membrane</keyword>
<dbReference type="CDD" id="cd06530">
    <property type="entry name" value="S26_SPase_I"/>
    <property type="match status" value="1"/>
</dbReference>
<comment type="caution">
    <text evidence="8">The sequence shown here is derived from an EMBL/GenBank/DDBJ whole genome shotgun (WGS) entry which is preliminary data.</text>
</comment>
<feature type="domain" description="Peptidase S26" evidence="7">
    <location>
        <begin position="52"/>
        <end position="93"/>
    </location>
</feature>